<dbReference type="OrthoDB" id="3354387at2759"/>
<dbReference type="Proteomes" id="UP000249056">
    <property type="component" value="Unassembled WGS sequence"/>
</dbReference>
<keyword evidence="2" id="KW-0808">Transferase</keyword>
<proteinExistence type="inferred from homology"/>
<dbReference type="Pfam" id="PF11991">
    <property type="entry name" value="Trp_DMAT"/>
    <property type="match status" value="1"/>
</dbReference>
<reference evidence="4 5" key="1">
    <citation type="submission" date="2018-06" db="EMBL/GenBank/DDBJ databases">
        <title>Genome Sequence of the Brown Rot Fungal Pathogen Monilinia fructigena.</title>
        <authorList>
            <person name="Landi L."/>
            <person name="De Miccolis Angelini R.M."/>
            <person name="Pollastro S."/>
            <person name="Abate D."/>
            <person name="Faretra F."/>
            <person name="Romanazzi G."/>
        </authorList>
    </citation>
    <scope>NUCLEOTIDE SEQUENCE [LARGE SCALE GENOMIC DNA]</scope>
    <source>
        <strain evidence="4 5">Mfrg269</strain>
    </source>
</reference>
<feature type="binding site" evidence="3">
    <location>
        <position position="269"/>
    </location>
    <ligand>
        <name>dimethylallyl diphosphate</name>
        <dbReference type="ChEBI" id="CHEBI:57623"/>
    </ligand>
</feature>
<dbReference type="InterPro" id="IPR012148">
    <property type="entry name" value="ABBA_DMATS-like"/>
</dbReference>
<dbReference type="AlphaFoldDB" id="A0A395ITM6"/>
<evidence type="ECO:0000256" key="2">
    <source>
        <dbReference type="ARBA" id="ARBA00022679"/>
    </source>
</evidence>
<evidence type="ECO:0000256" key="3">
    <source>
        <dbReference type="PIRSR" id="PIRSR000509-1"/>
    </source>
</evidence>
<dbReference type="InterPro" id="IPR017795">
    <property type="entry name" value="ABBA_NscD-like"/>
</dbReference>
<sequence length="441" mass="50823">MDNFSGIQALTNSTALSFILTFSKPPDWDLSPDALLWWYATNGILYDLLAFGKYKWHHQIFAMKFYHTYVVPNLGTFPVANRPPKWRSFMTDDFSPIEYSWNWGNLQGVVDRRVRFSIEAINEESGTATDPWNQKATLNLIDRLALDIPDLDMQWFHRILKDFTPSRNILPEAYLARLDPQQPRSTMFIAFELRDRMPVVKIYMMPFAKAMETSQPESTVILGSLTAFALELDWPSLQGLVQALELKIKSQGLEPCMIAFDCVAPKQSRMKIYARCPDIRLTSVIEVMSIFEDKSKIVNGLKELRRLWALVFSCCDESQADHLPYKEHITSGILYYFEVRPGSSKITTKIYLPVKHYAKDDISIARGLQIFFKERGSVQNEIAEDFLGVLNRMCTYRRLEAATGLQTYISCKIENDSLVITSYLSPEMYNEGRWSHETSTV</sequence>
<evidence type="ECO:0008006" key="6">
    <source>
        <dbReference type="Google" id="ProtNLM"/>
    </source>
</evidence>
<feature type="binding site" evidence="3">
    <location>
        <position position="115"/>
    </location>
    <ligand>
        <name>dimethylallyl diphosphate</name>
        <dbReference type="ChEBI" id="CHEBI:57623"/>
    </ligand>
</feature>
<feature type="binding site" evidence="3">
    <location>
        <position position="271"/>
    </location>
    <ligand>
        <name>dimethylallyl diphosphate</name>
        <dbReference type="ChEBI" id="CHEBI:57623"/>
    </ligand>
</feature>
<feature type="binding site" evidence="3">
    <location>
        <position position="203"/>
    </location>
    <ligand>
        <name>dimethylallyl diphosphate</name>
        <dbReference type="ChEBI" id="CHEBI:57623"/>
    </ligand>
</feature>
<organism evidence="4 5">
    <name type="scientific">Monilinia fructigena</name>
    <dbReference type="NCBI Taxonomy" id="38457"/>
    <lineage>
        <taxon>Eukaryota</taxon>
        <taxon>Fungi</taxon>
        <taxon>Dikarya</taxon>
        <taxon>Ascomycota</taxon>
        <taxon>Pezizomycotina</taxon>
        <taxon>Leotiomycetes</taxon>
        <taxon>Helotiales</taxon>
        <taxon>Sclerotiniaceae</taxon>
        <taxon>Monilinia</taxon>
    </lineage>
</organism>
<protein>
    <recommendedName>
        <fullName evidence="6">Aromatic prenyltransferase</fullName>
    </recommendedName>
</protein>
<feature type="binding site" evidence="3">
    <location>
        <position position="351"/>
    </location>
    <ligand>
        <name>dimethylallyl diphosphate</name>
        <dbReference type="ChEBI" id="CHEBI:57623"/>
    </ligand>
</feature>
<keyword evidence="5" id="KW-1185">Reference proteome</keyword>
<dbReference type="CDD" id="cd13929">
    <property type="entry name" value="PT-DMATS_CymD"/>
    <property type="match status" value="1"/>
</dbReference>
<evidence type="ECO:0000256" key="1">
    <source>
        <dbReference type="ARBA" id="ARBA00010209"/>
    </source>
</evidence>
<dbReference type="SFLD" id="SFLDG01162">
    <property type="entry name" value="I"/>
    <property type="match status" value="1"/>
</dbReference>
<accession>A0A395ITM6</accession>
<feature type="binding site" evidence="3">
    <location>
        <position position="201"/>
    </location>
    <ligand>
        <name>dimethylallyl diphosphate</name>
        <dbReference type="ChEBI" id="CHEBI:57623"/>
    </ligand>
</feature>
<comment type="similarity">
    <text evidence="1">Belongs to the tryptophan dimethylallyltransferase family.</text>
</comment>
<feature type="binding site" evidence="3">
    <location>
        <position position="98"/>
    </location>
    <ligand>
        <name>L-tryptophan</name>
        <dbReference type="ChEBI" id="CHEBI:57912"/>
    </ligand>
</feature>
<dbReference type="EMBL" id="QKRW01000018">
    <property type="protein sequence ID" value="RAL63622.1"/>
    <property type="molecule type" value="Genomic_DNA"/>
</dbReference>
<evidence type="ECO:0000313" key="4">
    <source>
        <dbReference type="EMBL" id="RAL63622.1"/>
    </source>
</evidence>
<evidence type="ECO:0000313" key="5">
    <source>
        <dbReference type="Proteomes" id="UP000249056"/>
    </source>
</evidence>
<dbReference type="PANTHER" id="PTHR40627">
    <property type="entry name" value="INDOLE PRENYLTRANSFERASE TDIB-RELATED"/>
    <property type="match status" value="1"/>
</dbReference>
<dbReference type="SFLD" id="SFLDS00036">
    <property type="entry name" value="Aromatic_Prenyltransferase"/>
    <property type="match status" value="1"/>
</dbReference>
<dbReference type="GO" id="GO:0009820">
    <property type="term" value="P:alkaloid metabolic process"/>
    <property type="evidence" value="ECO:0007669"/>
    <property type="project" value="InterPro"/>
</dbReference>
<name>A0A395ITM6_9HELO</name>
<dbReference type="GO" id="GO:0016765">
    <property type="term" value="F:transferase activity, transferring alkyl or aryl (other than methyl) groups"/>
    <property type="evidence" value="ECO:0007669"/>
    <property type="project" value="InterPro"/>
</dbReference>
<comment type="caution">
    <text evidence="4">The sequence shown here is derived from an EMBL/GenBank/DDBJ whole genome shotgun (WGS) entry which is preliminary data.</text>
</comment>
<feature type="binding site" evidence="3">
    <location>
        <position position="273"/>
    </location>
    <ligand>
        <name>dimethylallyl diphosphate</name>
        <dbReference type="ChEBI" id="CHEBI:57623"/>
    </ligand>
</feature>
<gene>
    <name evidence="4" type="ORF">DID88_003666</name>
</gene>
<dbReference type="PANTHER" id="PTHR40627:SF4">
    <property type="entry name" value="PRENYLTRANSFERASE ASQH1-RELATED"/>
    <property type="match status" value="1"/>
</dbReference>
<dbReference type="InterPro" id="IPR033964">
    <property type="entry name" value="ABBA"/>
</dbReference>
<dbReference type="PIRSF" id="PIRSF000509">
    <property type="entry name" value="Trp_DMAT"/>
    <property type="match status" value="1"/>
</dbReference>
<dbReference type="NCBIfam" id="TIGR03429">
    <property type="entry name" value="arom_pren_DMATS"/>
    <property type="match status" value="1"/>
</dbReference>